<evidence type="ECO:0000313" key="1">
    <source>
        <dbReference type="EMBL" id="KAJ0178040.1"/>
    </source>
</evidence>
<evidence type="ECO:0000313" key="2">
    <source>
        <dbReference type="Proteomes" id="UP000824533"/>
    </source>
</evidence>
<dbReference type="EMBL" id="CM034396">
    <property type="protein sequence ID" value="KAJ0178040.1"/>
    <property type="molecule type" value="Genomic_DNA"/>
</dbReference>
<name>A0ACC1D2R6_9NEOP</name>
<dbReference type="Proteomes" id="UP000824533">
    <property type="component" value="Linkage Group LG10"/>
</dbReference>
<comment type="caution">
    <text evidence="1">The sequence shown here is derived from an EMBL/GenBank/DDBJ whole genome shotgun (WGS) entry which is preliminary data.</text>
</comment>
<organism evidence="1 2">
    <name type="scientific">Dendrolimus kikuchii</name>
    <dbReference type="NCBI Taxonomy" id="765133"/>
    <lineage>
        <taxon>Eukaryota</taxon>
        <taxon>Metazoa</taxon>
        <taxon>Ecdysozoa</taxon>
        <taxon>Arthropoda</taxon>
        <taxon>Hexapoda</taxon>
        <taxon>Insecta</taxon>
        <taxon>Pterygota</taxon>
        <taxon>Neoptera</taxon>
        <taxon>Endopterygota</taxon>
        <taxon>Lepidoptera</taxon>
        <taxon>Glossata</taxon>
        <taxon>Ditrysia</taxon>
        <taxon>Bombycoidea</taxon>
        <taxon>Lasiocampidae</taxon>
        <taxon>Dendrolimus</taxon>
    </lineage>
</organism>
<reference evidence="1 2" key="1">
    <citation type="journal article" date="2021" name="Front. Genet.">
        <title>Chromosome-Level Genome Assembly Reveals Significant Gene Expansion in the Toll and IMD Signaling Pathways of Dendrolimus kikuchii.</title>
        <authorList>
            <person name="Zhou J."/>
            <person name="Wu P."/>
            <person name="Xiong Z."/>
            <person name="Liu N."/>
            <person name="Zhao N."/>
            <person name="Ji M."/>
            <person name="Qiu Y."/>
            <person name="Yang B."/>
        </authorList>
    </citation>
    <scope>NUCLEOTIDE SEQUENCE [LARGE SCALE GENOMIC DNA]</scope>
    <source>
        <strain evidence="1">Ann1</strain>
    </source>
</reference>
<keyword evidence="2" id="KW-1185">Reference proteome</keyword>
<sequence length="263" mass="30867">MKTYKRAHDFKALELKLNVDSRSPHTIYFTEHSVREHTSDRPSGKTLFIVNIPPYVDEQGLKNAFRGAGYVKSVQFCLKPAATEPMKRSFIQEIDSPAFRVAYLVFNKVVEVDKALKLTELLPLNNDKHETKVGLKKWIEDYNGSVVQAKTLKDNIETYMKQHDAEVKQKEKKEKQLEEEDEEGWVTVTRRGKVENFARTDKVSNRIMGKEQKALKEKLQLKNFYTFQIRESKMKHIVALRQKFEEDKKKIAQIKQSRRFKPF</sequence>
<proteinExistence type="predicted"/>
<protein>
    <submittedName>
        <fullName evidence="1">Uncharacterized protein</fullName>
    </submittedName>
</protein>
<accession>A0ACC1D2R6</accession>
<gene>
    <name evidence="1" type="ORF">K1T71_005863</name>
</gene>